<keyword evidence="3" id="KW-1185">Reference proteome</keyword>
<feature type="region of interest" description="Disordered" evidence="1">
    <location>
        <begin position="145"/>
        <end position="183"/>
    </location>
</feature>
<proteinExistence type="predicted"/>
<reference evidence="3" key="1">
    <citation type="submission" date="2011-07" db="EMBL/GenBank/DDBJ databases">
        <title>Divergent evolution of antigenic variation in African trypanosomes.</title>
        <authorList>
            <person name="Jackson A.P."/>
            <person name="Berry A."/>
            <person name="Allison H.C."/>
            <person name="Burton P."/>
            <person name="Anderson J."/>
            <person name="Aslett M."/>
            <person name="Brown R."/>
            <person name="Corton N."/>
            <person name="Harris D."/>
            <person name="Hauser H."/>
            <person name="Gamble J."/>
            <person name="Gilderthorp R."/>
            <person name="McQuillan J."/>
            <person name="Quail M.A."/>
            <person name="Sanders M."/>
            <person name="Van Tonder A."/>
            <person name="Ginger M.L."/>
            <person name="Donelson J.E."/>
            <person name="Field M.C."/>
            <person name="Barry J.D."/>
            <person name="Berriman M."/>
            <person name="Hertz-Fowler C."/>
        </authorList>
    </citation>
    <scope>NUCLEOTIDE SEQUENCE [LARGE SCALE GENOMIC DNA]</scope>
    <source>
        <strain evidence="3">IL3000</strain>
    </source>
</reference>
<evidence type="ECO:0000256" key="1">
    <source>
        <dbReference type="SAM" id="MobiDB-lite"/>
    </source>
</evidence>
<name>F9W7A8_TRYCI</name>
<gene>
    <name evidence="2" type="ORF">TCIL3000_0_03980</name>
</gene>
<reference evidence="2 3" key="2">
    <citation type="journal article" date="2012" name="Proc. Natl. Acad. Sci. U.S.A.">
        <title>Antigenic diversity is generated by distinct evolutionary mechanisms in African trypanosome species.</title>
        <authorList>
            <person name="Jackson A.P."/>
            <person name="Berry A."/>
            <person name="Aslett M."/>
            <person name="Allison H.C."/>
            <person name="Burton P."/>
            <person name="Vavrova-Anderson J."/>
            <person name="Brown R."/>
            <person name="Browne H."/>
            <person name="Corton N."/>
            <person name="Hauser H."/>
            <person name="Gamble J."/>
            <person name="Gilderthorp R."/>
            <person name="Marcello L."/>
            <person name="McQuillan J."/>
            <person name="Otto T.D."/>
            <person name="Quail M.A."/>
            <person name="Sanders M.J."/>
            <person name="van Tonder A."/>
            <person name="Ginger M.L."/>
            <person name="Field M.C."/>
            <person name="Barry J.D."/>
            <person name="Hertz-Fowler C."/>
            <person name="Berriman M."/>
        </authorList>
    </citation>
    <scope>NUCLEOTIDE SEQUENCE [LARGE SCALE GENOMIC DNA]</scope>
    <source>
        <strain evidence="2 3">IL3000</strain>
    </source>
</reference>
<sequence length="213" mass="24369">MVLEKKGMWFWMVMVVGVGTGTASWDMRKSHHHHELADLCEVLGAAVVLYNRGATGAGLWKALGQVIFWKHAGGNWEYLQKGFPQKYGKECARTNSLGKCLYNNHAHNPRKVHPTRPSLQVYGERKWIPVPTSRRQDSPTLCGRTAAEWEGGSNRKDGGWGHNGNKHGWNESSDHRKRTRKHLDTTWDKVVKTCPRRRQTLLQNRHESLGRKN</sequence>
<accession>F9W7A8</accession>
<dbReference type="AlphaFoldDB" id="F9W7A8"/>
<dbReference type="VEuPathDB" id="TriTrypDB:TcIL3000_0_03980"/>
<protein>
    <submittedName>
        <fullName evidence="2">WGS project CAEQ00000000 data, annotated contig 159</fullName>
    </submittedName>
</protein>
<evidence type="ECO:0000313" key="3">
    <source>
        <dbReference type="Proteomes" id="UP000000702"/>
    </source>
</evidence>
<comment type="caution">
    <text evidence="2">The sequence shown here is derived from an EMBL/GenBank/DDBJ whole genome shotgun (WGS) entry which is preliminary data.</text>
</comment>
<evidence type="ECO:0000313" key="2">
    <source>
        <dbReference type="EMBL" id="CCD13073.1"/>
    </source>
</evidence>
<dbReference type="Proteomes" id="UP000000702">
    <property type="component" value="Unassembled WGS sequence"/>
</dbReference>
<organism evidence="2 3">
    <name type="scientific">Trypanosoma congolense (strain IL3000)</name>
    <dbReference type="NCBI Taxonomy" id="1068625"/>
    <lineage>
        <taxon>Eukaryota</taxon>
        <taxon>Discoba</taxon>
        <taxon>Euglenozoa</taxon>
        <taxon>Kinetoplastea</taxon>
        <taxon>Metakinetoplastina</taxon>
        <taxon>Trypanosomatida</taxon>
        <taxon>Trypanosomatidae</taxon>
        <taxon>Trypanosoma</taxon>
        <taxon>Nannomonas</taxon>
    </lineage>
</organism>
<dbReference type="EMBL" id="CAEQ01001008">
    <property type="protein sequence ID" value="CCD13073.1"/>
    <property type="molecule type" value="Genomic_DNA"/>
</dbReference>